<protein>
    <recommendedName>
        <fullName evidence="4">Lipocalin-like domain-containing protein</fullName>
    </recommendedName>
</protein>
<feature type="signal peptide" evidence="1">
    <location>
        <begin position="1"/>
        <end position="22"/>
    </location>
</feature>
<dbReference type="Proteomes" id="UP000199672">
    <property type="component" value="Unassembled WGS sequence"/>
</dbReference>
<dbReference type="OrthoDB" id="1419899at2"/>
<accession>A0A1I1R4J5</accession>
<sequence length="153" mass="16995">MRKSLYYFVALLFIVFLNSACSADAGAKDDDLPICPIAIPLEGKWQASQSGTVINGQEVLKPYENKGNCGIPTIEFLPNTNFISTYFDYDDQNCSTNVKKGKWIDSSDDKGVILSLLVDDKVILQAEASIINTTLKLKSQKDGITYIDVFERK</sequence>
<dbReference type="RefSeq" id="WP_091493512.1">
    <property type="nucleotide sequence ID" value="NZ_FOMH01000006.1"/>
</dbReference>
<evidence type="ECO:0000256" key="1">
    <source>
        <dbReference type="SAM" id="SignalP"/>
    </source>
</evidence>
<feature type="chain" id="PRO_5011560543" description="Lipocalin-like domain-containing protein" evidence="1">
    <location>
        <begin position="23"/>
        <end position="153"/>
    </location>
</feature>
<evidence type="ECO:0000313" key="3">
    <source>
        <dbReference type="Proteomes" id="UP000199672"/>
    </source>
</evidence>
<organism evidence="2 3">
    <name type="scientific">Flavobacterium phragmitis</name>
    <dbReference type="NCBI Taxonomy" id="739143"/>
    <lineage>
        <taxon>Bacteria</taxon>
        <taxon>Pseudomonadati</taxon>
        <taxon>Bacteroidota</taxon>
        <taxon>Flavobacteriia</taxon>
        <taxon>Flavobacteriales</taxon>
        <taxon>Flavobacteriaceae</taxon>
        <taxon>Flavobacterium</taxon>
    </lineage>
</organism>
<keyword evidence="3" id="KW-1185">Reference proteome</keyword>
<dbReference type="STRING" id="739143.SAMN05216297_10644"/>
<dbReference type="EMBL" id="FOMH01000006">
    <property type="protein sequence ID" value="SFD25210.1"/>
    <property type="molecule type" value="Genomic_DNA"/>
</dbReference>
<gene>
    <name evidence="2" type="ORF">SAMN05216297_10644</name>
</gene>
<keyword evidence="1" id="KW-0732">Signal</keyword>
<evidence type="ECO:0000313" key="2">
    <source>
        <dbReference type="EMBL" id="SFD25210.1"/>
    </source>
</evidence>
<reference evidence="3" key="1">
    <citation type="submission" date="2016-10" db="EMBL/GenBank/DDBJ databases">
        <authorList>
            <person name="Varghese N."/>
            <person name="Submissions S."/>
        </authorList>
    </citation>
    <scope>NUCLEOTIDE SEQUENCE [LARGE SCALE GENOMIC DNA]</scope>
    <source>
        <strain evidence="3">CGMCC 1.10370</strain>
    </source>
</reference>
<name>A0A1I1R4J5_9FLAO</name>
<dbReference type="AlphaFoldDB" id="A0A1I1R4J5"/>
<evidence type="ECO:0008006" key="4">
    <source>
        <dbReference type="Google" id="ProtNLM"/>
    </source>
</evidence>
<proteinExistence type="predicted"/>